<gene>
    <name evidence="6" type="ORF">BMR96_10790</name>
</gene>
<dbReference type="NCBIfam" id="TIGR03061">
    <property type="entry name" value="pip_yhgE_Nterm"/>
    <property type="match status" value="1"/>
</dbReference>
<sequence length="402" mass="42292">ITLFPSLFAVIFLSSLWDTYGRVDHLPVAIVNQDKTAKINGKSQNIGDDLTKKLLDSKQLKLTKTSAEKAKKGLASGKYYMTITIPKSFTKNSGTLLDAKPVKPEIQIAHNTGQGFIAEKLTASAADKVQANVSKSLQGVYNKTILNATASSKKGFQSGSKGATQLGSGLSQLQDGTKKLQDGTTQLQTGTSQLATGLSQYTNGVSSANTGAQQLTSGAQQLATQLQKVSDEINTKQSAKAADLKQLDTGLTQLTQGLQKLSKVESPTVTVDSTKLNEASEKLSAGLTGAGKDAAAFKALAQDADFQKFLQENPTVADKYQAALSDLNENVQSSATAATTIQNQLTTLKAMLPQLQALQAEIPELQKLGQQGSIATQGAQTAIKTLNDSLTTVSQGIANQAV</sequence>
<dbReference type="PANTHER" id="PTHR43077">
    <property type="entry name" value="TRANSPORT PERMEASE YVFS-RELATED"/>
    <property type="match status" value="1"/>
</dbReference>
<dbReference type="AlphaFoldDB" id="A0A1X0VAZ2"/>
<evidence type="ECO:0000256" key="2">
    <source>
        <dbReference type="ARBA" id="ARBA00022692"/>
    </source>
</evidence>
<name>A0A1X0VAZ2_LEUPS</name>
<feature type="compositionally biased region" description="Polar residues" evidence="5">
    <location>
        <begin position="163"/>
        <end position="175"/>
    </location>
</feature>
<keyword evidence="2" id="KW-0812">Transmembrane</keyword>
<keyword evidence="4" id="KW-0472">Membrane</keyword>
<reference evidence="6 7" key="1">
    <citation type="journal article" date="2017" name="Front. Microbiol.">
        <title>Genomic Characterization of Dairy Associated Leuconostoc Species and Diversity of Leuconostocs in Undefined Mixed Mesophilic Starter Cultures.</title>
        <authorList>
            <person name="Frantzen C.A."/>
            <person name="Kot W."/>
            <person name="Pedersen T.B."/>
            <person name="Ardo Y.M."/>
            <person name="Broadbent J.R."/>
            <person name="Neve H."/>
            <person name="Hansen L.H."/>
            <person name="Dal Bello F."/>
            <person name="Ostlie H.M."/>
            <person name="Kleppen H.P."/>
            <person name="Vogensen F.K."/>
            <person name="Holo H."/>
        </authorList>
    </citation>
    <scope>NUCLEOTIDE SEQUENCE [LARGE SCALE GENOMIC DNA]</scope>
    <source>
        <strain evidence="6 7">LMGCF08</strain>
    </source>
</reference>
<evidence type="ECO:0000256" key="5">
    <source>
        <dbReference type="SAM" id="MobiDB-lite"/>
    </source>
</evidence>
<evidence type="ECO:0000256" key="3">
    <source>
        <dbReference type="ARBA" id="ARBA00022989"/>
    </source>
</evidence>
<proteinExistence type="predicted"/>
<dbReference type="Proteomes" id="UP000192288">
    <property type="component" value="Unassembled WGS sequence"/>
</dbReference>
<comment type="subcellular location">
    <subcellularLocation>
        <location evidence="1">Membrane</location>
        <topology evidence="1">Multi-pass membrane protein</topology>
    </subcellularLocation>
</comment>
<dbReference type="Gene3D" id="3.40.1710.10">
    <property type="entry name" value="abc type-2 transporter like domain"/>
    <property type="match status" value="1"/>
</dbReference>
<feature type="non-terminal residue" evidence="6">
    <location>
        <position position="402"/>
    </location>
</feature>
<dbReference type="NCBIfam" id="TIGR03057">
    <property type="entry name" value="xxxLxxG_by_4"/>
    <property type="match status" value="4"/>
</dbReference>
<protein>
    <submittedName>
        <fullName evidence="6">Uncharacterized protein</fullName>
    </submittedName>
</protein>
<evidence type="ECO:0000256" key="4">
    <source>
        <dbReference type="ARBA" id="ARBA00023136"/>
    </source>
</evidence>
<dbReference type="InterPro" id="IPR051328">
    <property type="entry name" value="T7SS_ABC-Transporter"/>
</dbReference>
<dbReference type="RefSeq" id="WP_143470348.1">
    <property type="nucleotide sequence ID" value="NZ_MPLS01000190.1"/>
</dbReference>
<evidence type="ECO:0000256" key="1">
    <source>
        <dbReference type="ARBA" id="ARBA00004141"/>
    </source>
</evidence>
<evidence type="ECO:0000313" key="6">
    <source>
        <dbReference type="EMBL" id="ORI95927.1"/>
    </source>
</evidence>
<keyword evidence="3" id="KW-1133">Transmembrane helix</keyword>
<feature type="region of interest" description="Disordered" evidence="5">
    <location>
        <begin position="154"/>
        <end position="184"/>
    </location>
</feature>
<dbReference type="PANTHER" id="PTHR43077:SF5">
    <property type="entry name" value="PHAGE INFECTION PROTEIN"/>
    <property type="match status" value="1"/>
</dbReference>
<dbReference type="InterPro" id="IPR017500">
    <property type="entry name" value="Phage_infect_YhgE_N"/>
</dbReference>
<accession>A0A1X0VAZ2</accession>
<dbReference type="EMBL" id="MPLS01000190">
    <property type="protein sequence ID" value="ORI95927.1"/>
    <property type="molecule type" value="Genomic_DNA"/>
</dbReference>
<dbReference type="InterPro" id="IPR023908">
    <property type="entry name" value="xxxLxxG_rpt"/>
</dbReference>
<evidence type="ECO:0000313" key="7">
    <source>
        <dbReference type="Proteomes" id="UP000192288"/>
    </source>
</evidence>
<organism evidence="6 7">
    <name type="scientific">Leuconostoc pseudomesenteroides</name>
    <dbReference type="NCBI Taxonomy" id="33968"/>
    <lineage>
        <taxon>Bacteria</taxon>
        <taxon>Bacillati</taxon>
        <taxon>Bacillota</taxon>
        <taxon>Bacilli</taxon>
        <taxon>Lactobacillales</taxon>
        <taxon>Lactobacillaceae</taxon>
        <taxon>Leuconostoc</taxon>
    </lineage>
</organism>
<comment type="caution">
    <text evidence="6">The sequence shown here is derived from an EMBL/GenBank/DDBJ whole genome shotgun (WGS) entry which is preliminary data.</text>
</comment>
<feature type="non-terminal residue" evidence="6">
    <location>
        <position position="1"/>
    </location>
</feature>
<dbReference type="GO" id="GO:0016020">
    <property type="term" value="C:membrane"/>
    <property type="evidence" value="ECO:0007669"/>
    <property type="project" value="UniProtKB-SubCell"/>
</dbReference>